<dbReference type="PANTHER" id="PTHR37371">
    <property type="entry name" value="OS08G0180400 PROTEIN"/>
    <property type="match status" value="1"/>
</dbReference>
<name>A0AAD4NYK2_PERFH</name>
<feature type="compositionally biased region" description="Low complexity" evidence="2">
    <location>
        <begin position="24"/>
        <end position="34"/>
    </location>
</feature>
<feature type="region of interest" description="Disordered" evidence="2">
    <location>
        <begin position="1"/>
        <end position="37"/>
    </location>
</feature>
<organism evidence="3 4">
    <name type="scientific">Perilla frutescens var. hirtella</name>
    <name type="common">Perilla citriodora</name>
    <name type="synonym">Perilla setoyensis</name>
    <dbReference type="NCBI Taxonomy" id="608512"/>
    <lineage>
        <taxon>Eukaryota</taxon>
        <taxon>Viridiplantae</taxon>
        <taxon>Streptophyta</taxon>
        <taxon>Embryophyta</taxon>
        <taxon>Tracheophyta</taxon>
        <taxon>Spermatophyta</taxon>
        <taxon>Magnoliopsida</taxon>
        <taxon>eudicotyledons</taxon>
        <taxon>Gunneridae</taxon>
        <taxon>Pentapetalae</taxon>
        <taxon>asterids</taxon>
        <taxon>lamiids</taxon>
        <taxon>Lamiales</taxon>
        <taxon>Lamiaceae</taxon>
        <taxon>Nepetoideae</taxon>
        <taxon>Elsholtzieae</taxon>
        <taxon>Perilla</taxon>
    </lineage>
</organism>
<dbReference type="AlphaFoldDB" id="A0AAD4NYK2"/>
<keyword evidence="1" id="KW-0175">Coiled coil</keyword>
<reference evidence="3 4" key="1">
    <citation type="journal article" date="2021" name="Nat. Commun.">
        <title>Incipient diploidization of the medicinal plant Perilla within 10,000 years.</title>
        <authorList>
            <person name="Zhang Y."/>
            <person name="Shen Q."/>
            <person name="Leng L."/>
            <person name="Zhang D."/>
            <person name="Chen S."/>
            <person name="Shi Y."/>
            <person name="Ning Z."/>
            <person name="Chen S."/>
        </authorList>
    </citation>
    <scope>NUCLEOTIDE SEQUENCE [LARGE SCALE GENOMIC DNA]</scope>
    <source>
        <strain evidence="4">cv. PC099</strain>
    </source>
</reference>
<feature type="coiled-coil region" evidence="1">
    <location>
        <begin position="130"/>
        <end position="164"/>
    </location>
</feature>
<keyword evidence="4" id="KW-1185">Reference proteome</keyword>
<evidence type="ECO:0000313" key="3">
    <source>
        <dbReference type="EMBL" id="KAH6820463.1"/>
    </source>
</evidence>
<proteinExistence type="predicted"/>
<dbReference type="EMBL" id="SDAM02003674">
    <property type="protein sequence ID" value="KAH6820463.1"/>
    <property type="molecule type" value="Genomic_DNA"/>
</dbReference>
<feature type="region of interest" description="Disordered" evidence="2">
    <location>
        <begin position="58"/>
        <end position="87"/>
    </location>
</feature>
<evidence type="ECO:0000313" key="4">
    <source>
        <dbReference type="Proteomes" id="UP001190926"/>
    </source>
</evidence>
<dbReference type="Proteomes" id="UP001190926">
    <property type="component" value="Unassembled WGS sequence"/>
</dbReference>
<accession>A0AAD4NYK2</accession>
<comment type="caution">
    <text evidence="3">The sequence shown here is derived from an EMBL/GenBank/DDBJ whole genome shotgun (WGS) entry which is preliminary data.</text>
</comment>
<feature type="compositionally biased region" description="Polar residues" evidence="2">
    <location>
        <begin position="77"/>
        <end position="87"/>
    </location>
</feature>
<feature type="compositionally biased region" description="Low complexity" evidence="2">
    <location>
        <begin position="62"/>
        <end position="72"/>
    </location>
</feature>
<protein>
    <submittedName>
        <fullName evidence="3">Uncharacterized protein</fullName>
    </submittedName>
</protein>
<gene>
    <name evidence="3" type="ORF">C2S53_002621</name>
</gene>
<evidence type="ECO:0000256" key="1">
    <source>
        <dbReference type="SAM" id="Coils"/>
    </source>
</evidence>
<dbReference type="PANTHER" id="PTHR37371:SF1">
    <property type="entry name" value="KINESIN-LIKE PROTEIN"/>
    <property type="match status" value="1"/>
</dbReference>
<sequence length="255" mass="28387">MRKRATRKSSAAALLVSPPPPPSASATATRSPSPAEFPAAQFDFNLNEFAGIASSLKKKSNKNGASGASGSKRIQPTGFSPSPQRSLKNVNTIADLKELASSNLNSVKHHLEKSHSEILKDMESSKSRLHKRYKIQTQDCQRVMDEAEKEYKKMYDRINEGREAMKASYAEFISEAQATASRQFQFVKHPSPSLQRVLRKTYLRSRTVLGSHQLQLDNLEVPRIQMNRLLEPSEGLLQKLSASSCNAKIVKYILS</sequence>
<evidence type="ECO:0000256" key="2">
    <source>
        <dbReference type="SAM" id="MobiDB-lite"/>
    </source>
</evidence>